<reference evidence="4" key="2">
    <citation type="submission" date="2020-04" db="EMBL/GenBank/DDBJ databases">
        <authorList>
            <consortium name="NCBI Genome Project"/>
        </authorList>
    </citation>
    <scope>NUCLEOTIDE SEQUENCE</scope>
    <source>
        <strain evidence="4">CBS 304.34</strain>
    </source>
</reference>
<dbReference type="GeneID" id="54461904"/>
<protein>
    <submittedName>
        <fullName evidence="2 4">Uncharacterized protein</fullName>
    </submittedName>
</protein>
<evidence type="ECO:0000313" key="3">
    <source>
        <dbReference type="Proteomes" id="UP000504636"/>
    </source>
</evidence>
<organism evidence="2">
    <name type="scientific">Mytilinidion resinicola</name>
    <dbReference type="NCBI Taxonomy" id="574789"/>
    <lineage>
        <taxon>Eukaryota</taxon>
        <taxon>Fungi</taxon>
        <taxon>Dikarya</taxon>
        <taxon>Ascomycota</taxon>
        <taxon>Pezizomycotina</taxon>
        <taxon>Dothideomycetes</taxon>
        <taxon>Pleosporomycetidae</taxon>
        <taxon>Mytilinidiales</taxon>
        <taxon>Mytilinidiaceae</taxon>
        <taxon>Mytilinidion</taxon>
    </lineage>
</organism>
<dbReference type="Proteomes" id="UP000504636">
    <property type="component" value="Unplaced"/>
</dbReference>
<dbReference type="EMBL" id="MU003712">
    <property type="protein sequence ID" value="KAF2804711.1"/>
    <property type="molecule type" value="Genomic_DNA"/>
</dbReference>
<proteinExistence type="predicted"/>
<name>A0A6A6Y795_9PEZI</name>
<dbReference type="RefSeq" id="XP_033571675.1">
    <property type="nucleotide sequence ID" value="XM_033721011.1"/>
</dbReference>
<gene>
    <name evidence="2 4" type="ORF">BDZ99DRAFT_467391</name>
</gene>
<reference evidence="4" key="3">
    <citation type="submission" date="2025-04" db="UniProtKB">
        <authorList>
            <consortium name="RefSeq"/>
        </authorList>
    </citation>
    <scope>IDENTIFICATION</scope>
    <source>
        <strain evidence="4">CBS 304.34</strain>
    </source>
</reference>
<keyword evidence="3" id="KW-1185">Reference proteome</keyword>
<dbReference type="AlphaFoldDB" id="A0A6A6Y795"/>
<sequence>MPPSQPRQIPALSSPFSSDLPRFPPNSPPGDASRCAEAQAMASRPLPALIHALHEPPRLSPLSLASN</sequence>
<evidence type="ECO:0000313" key="4">
    <source>
        <dbReference type="RefSeq" id="XP_033571675.1"/>
    </source>
</evidence>
<accession>A0A6A6Y795</accession>
<feature type="region of interest" description="Disordered" evidence="1">
    <location>
        <begin position="1"/>
        <end position="40"/>
    </location>
</feature>
<evidence type="ECO:0000313" key="2">
    <source>
        <dbReference type="EMBL" id="KAF2804711.1"/>
    </source>
</evidence>
<evidence type="ECO:0000256" key="1">
    <source>
        <dbReference type="SAM" id="MobiDB-lite"/>
    </source>
</evidence>
<reference evidence="2 4" key="1">
    <citation type="journal article" date="2020" name="Stud. Mycol.">
        <title>101 Dothideomycetes genomes: a test case for predicting lifestyles and emergence of pathogens.</title>
        <authorList>
            <person name="Haridas S."/>
            <person name="Albert R."/>
            <person name="Binder M."/>
            <person name="Bloem J."/>
            <person name="Labutti K."/>
            <person name="Salamov A."/>
            <person name="Andreopoulos B."/>
            <person name="Baker S."/>
            <person name="Barry K."/>
            <person name="Bills G."/>
            <person name="Bluhm B."/>
            <person name="Cannon C."/>
            <person name="Castanera R."/>
            <person name="Culley D."/>
            <person name="Daum C."/>
            <person name="Ezra D."/>
            <person name="Gonzalez J."/>
            <person name="Henrissat B."/>
            <person name="Kuo A."/>
            <person name="Liang C."/>
            <person name="Lipzen A."/>
            <person name="Lutzoni F."/>
            <person name="Magnuson J."/>
            <person name="Mondo S."/>
            <person name="Nolan M."/>
            <person name="Ohm R."/>
            <person name="Pangilinan J."/>
            <person name="Park H.-J."/>
            <person name="Ramirez L."/>
            <person name="Alfaro M."/>
            <person name="Sun H."/>
            <person name="Tritt A."/>
            <person name="Yoshinaga Y."/>
            <person name="Zwiers L.-H."/>
            <person name="Turgeon B."/>
            <person name="Goodwin S."/>
            <person name="Spatafora J."/>
            <person name="Crous P."/>
            <person name="Grigoriev I."/>
        </authorList>
    </citation>
    <scope>NUCLEOTIDE SEQUENCE</scope>
    <source>
        <strain evidence="2 4">CBS 304.34</strain>
    </source>
</reference>